<reference evidence="2 3" key="1">
    <citation type="submission" date="2018-06" db="EMBL/GenBank/DDBJ databases">
        <title>Genomic Encyclopedia of Archaeal and Bacterial Type Strains, Phase II (KMG-II): from individual species to whole genera.</title>
        <authorList>
            <person name="Goeker M."/>
        </authorList>
    </citation>
    <scope>NUCLEOTIDE SEQUENCE [LARGE SCALE GENOMIC DNA]</scope>
    <source>
        <strain evidence="2 3">DSM 23522</strain>
    </source>
</reference>
<evidence type="ECO:0000313" key="3">
    <source>
        <dbReference type="Proteomes" id="UP000249696"/>
    </source>
</evidence>
<dbReference type="SUPFAM" id="SSF63829">
    <property type="entry name" value="Calcium-dependent phosphotriesterase"/>
    <property type="match status" value="1"/>
</dbReference>
<evidence type="ECO:0008006" key="4">
    <source>
        <dbReference type="Google" id="ProtNLM"/>
    </source>
</evidence>
<dbReference type="Proteomes" id="UP000249696">
    <property type="component" value="Unassembled WGS sequence"/>
</dbReference>
<gene>
    <name evidence="2" type="ORF">LV92_03717</name>
</gene>
<evidence type="ECO:0000313" key="2">
    <source>
        <dbReference type="EMBL" id="RAJ08153.1"/>
    </source>
</evidence>
<evidence type="ECO:0000256" key="1">
    <source>
        <dbReference type="SAM" id="SignalP"/>
    </source>
</evidence>
<comment type="caution">
    <text evidence="2">The sequence shown here is derived from an EMBL/GenBank/DDBJ whole genome shotgun (WGS) entry which is preliminary data.</text>
</comment>
<protein>
    <recommendedName>
        <fullName evidence="4">SdiA-regulated protein</fullName>
    </recommendedName>
</protein>
<keyword evidence="1" id="KW-0732">Signal</keyword>
<dbReference type="OrthoDB" id="5599486at2"/>
<feature type="chain" id="PRO_5016381649" description="SdiA-regulated protein" evidence="1">
    <location>
        <begin position="18"/>
        <end position="286"/>
    </location>
</feature>
<dbReference type="AlphaFoldDB" id="A0A327QXN6"/>
<name>A0A327QXN6_9FLAO</name>
<accession>A0A327QXN6</accession>
<dbReference type="RefSeq" id="WP_111625058.1">
    <property type="nucleotide sequence ID" value="NZ_QLLN01000007.1"/>
</dbReference>
<proteinExistence type="predicted"/>
<keyword evidence="3" id="KW-1185">Reference proteome</keyword>
<dbReference type="EMBL" id="QLLN01000007">
    <property type="protein sequence ID" value="RAJ08153.1"/>
    <property type="molecule type" value="Genomic_DNA"/>
</dbReference>
<sequence length="286" mass="32550">MKKYLFLLLWGSIISCASNYGQLTYVTKLPHKLTENSGMVPAKDSTVWFVMDRGNPDKIYQVNYKGDLVKELKVKNAKNNDWEDMARDENGNVFIGDFGNNSNDRKNLAIYKIPDPNEENGDDIEAEKIEFNYPEQKDFPPKKNKMLYDAEAFFYYRNNFYIITKNRTQPFNGEALLYKVPAVEGKHKAQYLGSFIPPKGKRNRQITSADISPDGKTIVLLGNGTLWVFTDYVSDNFISSGTLKTIDLGVYTQLESVSFTNNNTLLLSDEESAKTGRNLYSFVLGN</sequence>
<feature type="signal peptide" evidence="1">
    <location>
        <begin position="1"/>
        <end position="17"/>
    </location>
</feature>
<dbReference type="PROSITE" id="PS51257">
    <property type="entry name" value="PROKAR_LIPOPROTEIN"/>
    <property type="match status" value="1"/>
</dbReference>
<organism evidence="2 3">
    <name type="scientific">Arenibacter echinorum</name>
    <dbReference type="NCBI Taxonomy" id="440515"/>
    <lineage>
        <taxon>Bacteria</taxon>
        <taxon>Pseudomonadati</taxon>
        <taxon>Bacteroidota</taxon>
        <taxon>Flavobacteriia</taxon>
        <taxon>Flavobacteriales</taxon>
        <taxon>Flavobacteriaceae</taxon>
        <taxon>Arenibacter</taxon>
    </lineage>
</organism>